<reference evidence="2" key="1">
    <citation type="submission" date="2020-02" db="EMBL/GenBank/DDBJ databases">
        <authorList>
            <person name="Meier V. D."/>
        </authorList>
    </citation>
    <scope>NUCLEOTIDE SEQUENCE</scope>
    <source>
        <strain evidence="2">AVDCRST_MAG25</strain>
    </source>
</reference>
<dbReference type="InterPro" id="IPR009061">
    <property type="entry name" value="DNA-bd_dom_put_sf"/>
</dbReference>
<dbReference type="InterPro" id="IPR010093">
    <property type="entry name" value="SinI_DNA-bd"/>
</dbReference>
<accession>A0A6J4RC38</accession>
<dbReference type="Pfam" id="PF12728">
    <property type="entry name" value="HTH_17"/>
    <property type="match status" value="1"/>
</dbReference>
<dbReference type="GO" id="GO:0003677">
    <property type="term" value="F:DNA binding"/>
    <property type="evidence" value="ECO:0007669"/>
    <property type="project" value="InterPro"/>
</dbReference>
<evidence type="ECO:0000313" key="2">
    <source>
        <dbReference type="EMBL" id="CAA9468743.1"/>
    </source>
</evidence>
<dbReference type="Gene3D" id="1.10.1660.10">
    <property type="match status" value="1"/>
</dbReference>
<dbReference type="EMBL" id="CADCVI010000110">
    <property type="protein sequence ID" value="CAA9468743.1"/>
    <property type="molecule type" value="Genomic_DNA"/>
</dbReference>
<gene>
    <name evidence="2" type="ORF">AVDCRST_MAG25-1834</name>
</gene>
<dbReference type="SUPFAM" id="SSF46955">
    <property type="entry name" value="Putative DNA-binding domain"/>
    <property type="match status" value="1"/>
</dbReference>
<dbReference type="NCBIfam" id="TIGR01764">
    <property type="entry name" value="excise"/>
    <property type="match status" value="1"/>
</dbReference>
<name>A0A6J4RC38_9ACTN</name>
<organism evidence="2">
    <name type="scientific">uncultured Rubrobacteraceae bacterium</name>
    <dbReference type="NCBI Taxonomy" id="349277"/>
    <lineage>
        <taxon>Bacteria</taxon>
        <taxon>Bacillati</taxon>
        <taxon>Actinomycetota</taxon>
        <taxon>Rubrobacteria</taxon>
        <taxon>Rubrobacterales</taxon>
        <taxon>Rubrobacteraceae</taxon>
        <taxon>environmental samples</taxon>
    </lineage>
</organism>
<dbReference type="InterPro" id="IPR041657">
    <property type="entry name" value="HTH_17"/>
</dbReference>
<sequence>MAAEERFLSLEDVAERLQVSDRTVRRWVKDGKLAAYKPGREWRIRPSDLENFLESRKVRSNGGGT</sequence>
<proteinExistence type="predicted"/>
<evidence type="ECO:0000259" key="1">
    <source>
        <dbReference type="Pfam" id="PF12728"/>
    </source>
</evidence>
<protein>
    <recommendedName>
        <fullName evidence="1">Helix-turn-helix domain-containing protein</fullName>
    </recommendedName>
</protein>
<feature type="domain" description="Helix-turn-helix" evidence="1">
    <location>
        <begin position="7"/>
        <end position="56"/>
    </location>
</feature>
<dbReference type="AlphaFoldDB" id="A0A6J4RC38"/>